<organism evidence="2 3">
    <name type="scientific">Pseudonocardia sediminis</name>
    <dbReference type="NCBI Taxonomy" id="1397368"/>
    <lineage>
        <taxon>Bacteria</taxon>
        <taxon>Bacillati</taxon>
        <taxon>Actinomycetota</taxon>
        <taxon>Actinomycetes</taxon>
        <taxon>Pseudonocardiales</taxon>
        <taxon>Pseudonocardiaceae</taxon>
        <taxon>Pseudonocardia</taxon>
    </lineage>
</organism>
<dbReference type="InterPro" id="IPR031009">
    <property type="entry name" value="Tcm_partner"/>
</dbReference>
<evidence type="ECO:0000313" key="3">
    <source>
        <dbReference type="Proteomes" id="UP000291591"/>
    </source>
</evidence>
<keyword evidence="3" id="KW-1185">Reference proteome</keyword>
<evidence type="ECO:0000256" key="1">
    <source>
        <dbReference type="SAM" id="MobiDB-lite"/>
    </source>
</evidence>
<feature type="region of interest" description="Disordered" evidence="1">
    <location>
        <begin position="1"/>
        <end position="23"/>
    </location>
</feature>
<reference evidence="2 3" key="1">
    <citation type="submission" date="2019-02" db="EMBL/GenBank/DDBJ databases">
        <title>Sequencing the genomes of 1000 actinobacteria strains.</title>
        <authorList>
            <person name="Klenk H.-P."/>
        </authorList>
    </citation>
    <scope>NUCLEOTIDE SEQUENCE [LARGE SCALE GENOMIC DNA]</scope>
    <source>
        <strain evidence="2 3">DSM 45779</strain>
    </source>
</reference>
<dbReference type="AlphaFoldDB" id="A0A4Q7U7P4"/>
<dbReference type="EMBL" id="SHKL01000002">
    <property type="protein sequence ID" value="RZT75507.1"/>
    <property type="molecule type" value="Genomic_DNA"/>
</dbReference>
<dbReference type="RefSeq" id="WP_130295404.1">
    <property type="nucleotide sequence ID" value="NZ_SHKL01000002.1"/>
</dbReference>
<dbReference type="NCBIfam" id="TIGR04474">
    <property type="entry name" value="tcm_partner"/>
    <property type="match status" value="1"/>
</dbReference>
<gene>
    <name evidence="2" type="ORF">EV383_6248</name>
</gene>
<dbReference type="Proteomes" id="UP000291591">
    <property type="component" value="Unassembled WGS sequence"/>
</dbReference>
<protein>
    <submittedName>
        <fullName evidence="2">Three-Cys-motif partner protein</fullName>
    </submittedName>
</protein>
<comment type="caution">
    <text evidence="2">The sequence shown here is derived from an EMBL/GenBank/DDBJ whole genome shotgun (WGS) entry which is preliminary data.</text>
</comment>
<name>A0A4Q7U7P4_PSEST</name>
<accession>A0A4Q7U7P4</accession>
<evidence type="ECO:0000313" key="2">
    <source>
        <dbReference type="EMBL" id="RZT75507.1"/>
    </source>
</evidence>
<proteinExistence type="predicted"/>
<sequence length="436" mass="48406">MESLRQGLRDHLRPRAPGVTQRTSLPRHCPRYLVLTGGDLVATGAGDEYWAEPNLPSTFKHELLTRYVPMFTGMTGSRAQGHRVVFLDGYAGRGRYGNGSAGSPERIMQMAEHQHRTVGLTCASYFVEQDPTSANDLAGVVAEYTRRGVPAHVRDTNVDSVLEEVLTSAHGHPLFLFLDPTGYGLPYQRLVDILAGPRSSIWPPTELLLNFSLEAVRRTGGHVSSPQGNENSMRRLDDAVGGDWWREVFRSHGVTDDAVRHVSEGFARRLSTATGMHVISVPVRRAPGHKPLYHLVFGTRSQHGLWLFGDSVARAMQKWWDTLERIDSAFDPDALFTVTEAIRPDLATVENRAVPVIAEQLAGLLDQVPSFTTVNHTLAVFGDFYGQVRDSTVRTAVKRLYDASRTSCDGKRVKPHQLVVTRPRLHRASAHPRQVS</sequence>
<dbReference type="OrthoDB" id="5070486at2"/>